<dbReference type="PANTHER" id="PTHR43149:SF1">
    <property type="entry name" value="DELTA(3,5)-DELTA(2,4)-DIENOYL-COA ISOMERASE, MITOCHONDRIAL"/>
    <property type="match status" value="1"/>
</dbReference>
<dbReference type="FunFam" id="1.10.12.10:FF:000004">
    <property type="entry name" value="Delta3,5-delta2,4-dienoyl-CoA isomerase"/>
    <property type="match status" value="1"/>
</dbReference>
<evidence type="ECO:0000256" key="7">
    <source>
        <dbReference type="ARBA" id="ARBA00023140"/>
    </source>
</evidence>
<keyword evidence="4" id="KW-0276">Fatty acid metabolism</keyword>
<dbReference type="GeneID" id="117646873"/>
<dbReference type="Pfam" id="PF00378">
    <property type="entry name" value="ECH_1"/>
    <property type="match status" value="1"/>
</dbReference>
<dbReference type="Gene3D" id="3.90.226.10">
    <property type="entry name" value="2-enoyl-CoA Hydratase, Chain A, domain 1"/>
    <property type="match status" value="1"/>
</dbReference>
<proteinExistence type="inferred from homology"/>
<dbReference type="GO" id="GO:0006635">
    <property type="term" value="P:fatty acid beta-oxidation"/>
    <property type="evidence" value="ECO:0007669"/>
    <property type="project" value="UniProtKB-UniPathway"/>
</dbReference>
<comment type="function">
    <text evidence="11">Isomerization of 3-trans,5-cis-dienoyl-CoA to 2-trans,4-trans-dienoyl-CoA.</text>
</comment>
<dbReference type="UniPathway" id="UPA00659"/>
<evidence type="ECO:0000256" key="6">
    <source>
        <dbReference type="ARBA" id="ARBA00023098"/>
    </source>
</evidence>
<dbReference type="RefSeq" id="XP_034244060.1">
    <property type="nucleotide sequence ID" value="XM_034388169.1"/>
</dbReference>
<dbReference type="OrthoDB" id="14970at2759"/>
<comment type="catalytic activity">
    <reaction evidence="9">
        <text>(3E,5Z)-octadienoyl-CoA = (2E,4E)-octadienoyl-CoA</text>
        <dbReference type="Rhea" id="RHEA:45244"/>
        <dbReference type="ChEBI" id="CHEBI:62243"/>
        <dbReference type="ChEBI" id="CHEBI:85108"/>
    </reaction>
</comment>
<evidence type="ECO:0000256" key="2">
    <source>
        <dbReference type="ARBA" id="ARBA00005005"/>
    </source>
</evidence>
<sequence length="302" mass="32779">MFQLASRLARSTGGMSLLKRNCSSSTIPQYETLAVTVHSPFVYHVELNRPDRLNAMNGTMWREVGEAFRVLADDKDCRVVVLSGAGRAFTAGLDLSDPSVLMPSVEDDDDIARRCQAMHRLIRRYQDSVTSLEKCLKPVICAMNGPCVGAGVDIASTADIRLCSSDSWFQIKEVAIGLAADVGTLQRLPKAIGSRSLVNELALTARKFLSAEAKECGFVSGVFPDKESLMKAAFEMAASIAAMSPVAVQMTKRSLVFSRDHTVDESLEHIASWNQALLQSDDLMKSAMAAATKSPPPTFSKL</sequence>
<comment type="subcellular location">
    <subcellularLocation>
        <location evidence="1">Peroxisome</location>
    </subcellularLocation>
</comment>
<evidence type="ECO:0000256" key="5">
    <source>
        <dbReference type="ARBA" id="ARBA00022990"/>
    </source>
</evidence>
<organism evidence="14">
    <name type="scientific">Thrips palmi</name>
    <name type="common">Melon thrips</name>
    <dbReference type="NCBI Taxonomy" id="161013"/>
    <lineage>
        <taxon>Eukaryota</taxon>
        <taxon>Metazoa</taxon>
        <taxon>Ecdysozoa</taxon>
        <taxon>Arthropoda</taxon>
        <taxon>Hexapoda</taxon>
        <taxon>Insecta</taxon>
        <taxon>Pterygota</taxon>
        <taxon>Neoptera</taxon>
        <taxon>Paraneoptera</taxon>
        <taxon>Thysanoptera</taxon>
        <taxon>Terebrantia</taxon>
        <taxon>Thripoidea</taxon>
        <taxon>Thripidae</taxon>
        <taxon>Thrips</taxon>
    </lineage>
</organism>
<comment type="catalytic activity">
    <reaction evidence="10">
        <text>(3E,5Z,8Z,11Z,14Z)-eicosapentaenoyl-CoA = (2E,4E,8Z,11Z,14Z)-eicosapentaenoyl-CoA</text>
        <dbReference type="Rhea" id="RHEA:45224"/>
        <dbReference type="ChEBI" id="CHEBI:85090"/>
        <dbReference type="ChEBI" id="CHEBI:85091"/>
    </reaction>
</comment>
<dbReference type="GO" id="GO:0005777">
    <property type="term" value="C:peroxisome"/>
    <property type="evidence" value="ECO:0007669"/>
    <property type="project" value="UniProtKB-SubCell"/>
</dbReference>
<dbReference type="GO" id="GO:0005739">
    <property type="term" value="C:mitochondrion"/>
    <property type="evidence" value="ECO:0007669"/>
    <property type="project" value="TreeGrafter"/>
</dbReference>
<evidence type="ECO:0000256" key="1">
    <source>
        <dbReference type="ARBA" id="ARBA00004275"/>
    </source>
</evidence>
<evidence type="ECO:0000256" key="11">
    <source>
        <dbReference type="ARBA" id="ARBA00055786"/>
    </source>
</evidence>
<reference evidence="14 15" key="1">
    <citation type="submission" date="2025-04" db="UniProtKB">
        <authorList>
            <consortium name="RefSeq"/>
        </authorList>
    </citation>
    <scope>IDENTIFICATION</scope>
    <source>
        <tissue evidence="14 15">Total insect</tissue>
    </source>
</reference>
<comment type="similarity">
    <text evidence="3">Belongs to the enoyl-CoA hydratase/isomerase family.</text>
</comment>
<dbReference type="AlphaFoldDB" id="A0A6P8ZPG4"/>
<evidence type="ECO:0000256" key="10">
    <source>
        <dbReference type="ARBA" id="ARBA00052809"/>
    </source>
</evidence>
<keyword evidence="6" id="KW-0443">Lipid metabolism</keyword>
<evidence type="ECO:0000313" key="14">
    <source>
        <dbReference type="RefSeq" id="XP_034244059.1"/>
    </source>
</evidence>
<dbReference type="InterPro" id="IPR014748">
    <property type="entry name" value="Enoyl-CoA_hydra_C"/>
</dbReference>
<evidence type="ECO:0000256" key="4">
    <source>
        <dbReference type="ARBA" id="ARBA00022832"/>
    </source>
</evidence>
<keyword evidence="7" id="KW-0576">Peroxisome</keyword>
<keyword evidence="5" id="KW-0007">Acetylation</keyword>
<dbReference type="InterPro" id="IPR029045">
    <property type="entry name" value="ClpP/crotonase-like_dom_sf"/>
</dbReference>
<dbReference type="InterPro" id="IPR001753">
    <property type="entry name" value="Enoyl-CoA_hydra/iso"/>
</dbReference>
<dbReference type="Proteomes" id="UP000515158">
    <property type="component" value="Unplaced"/>
</dbReference>
<dbReference type="SUPFAM" id="SSF52096">
    <property type="entry name" value="ClpP/crotonase"/>
    <property type="match status" value="1"/>
</dbReference>
<dbReference type="Gene3D" id="1.10.12.10">
    <property type="entry name" value="Lyase 2-enoyl-coa Hydratase, Chain A, domain 2"/>
    <property type="match status" value="1"/>
</dbReference>
<evidence type="ECO:0000313" key="13">
    <source>
        <dbReference type="Proteomes" id="UP000515158"/>
    </source>
</evidence>
<accession>A0A6P8ZPG4</accession>
<dbReference type="CDD" id="cd06558">
    <property type="entry name" value="crotonase-like"/>
    <property type="match status" value="1"/>
</dbReference>
<dbReference type="RefSeq" id="XP_034244059.1">
    <property type="nucleotide sequence ID" value="XM_034388168.1"/>
</dbReference>
<dbReference type="GO" id="GO:0051750">
    <property type="term" value="F:delta(3,5)-delta(2,4)-dienoyl-CoA isomerase activity"/>
    <property type="evidence" value="ECO:0007669"/>
    <property type="project" value="TreeGrafter"/>
</dbReference>
<name>A0A6P8ZPG4_THRPL</name>
<dbReference type="KEGG" id="tpal:117646873"/>
<dbReference type="InterPro" id="IPR045002">
    <property type="entry name" value="Ech1-like"/>
</dbReference>
<comment type="pathway">
    <text evidence="2">Lipid metabolism; fatty acid beta-oxidation.</text>
</comment>
<evidence type="ECO:0000256" key="3">
    <source>
        <dbReference type="ARBA" id="ARBA00005254"/>
    </source>
</evidence>
<evidence type="ECO:0000256" key="8">
    <source>
        <dbReference type="ARBA" id="ARBA00023235"/>
    </source>
</evidence>
<evidence type="ECO:0000256" key="12">
    <source>
        <dbReference type="ARBA" id="ARBA00071021"/>
    </source>
</evidence>
<keyword evidence="8 14" id="KW-0413">Isomerase</keyword>
<evidence type="ECO:0000313" key="15">
    <source>
        <dbReference type="RefSeq" id="XP_034244060.1"/>
    </source>
</evidence>
<keyword evidence="13" id="KW-1185">Reference proteome</keyword>
<evidence type="ECO:0000256" key="9">
    <source>
        <dbReference type="ARBA" id="ARBA00051408"/>
    </source>
</evidence>
<gene>
    <name evidence="14 15" type="primary">LOC117646873</name>
</gene>
<dbReference type="PANTHER" id="PTHR43149">
    <property type="entry name" value="ENOYL-COA HYDRATASE"/>
    <property type="match status" value="1"/>
</dbReference>
<protein>
    <recommendedName>
        <fullName evidence="12">Delta(3,5)-Delta(2,4)-dienoyl-CoA isomerase, mitochondrial</fullName>
    </recommendedName>
</protein>
<dbReference type="FunFam" id="3.90.226.10:FF:000024">
    <property type="entry name" value="Delta3,5-delta2,4-dienoyl-CoA isomerase"/>
    <property type="match status" value="1"/>
</dbReference>